<gene>
    <name evidence="2" type="ordered locus">Acid_4997</name>
</gene>
<proteinExistence type="predicted"/>
<accession>Q01WL1</accession>
<dbReference type="AlphaFoldDB" id="Q01WL1"/>
<name>Q01WL1_SOLUE</name>
<reference evidence="2" key="1">
    <citation type="submission" date="2006-10" db="EMBL/GenBank/DDBJ databases">
        <title>Complete sequence of Solibacter usitatus Ellin6076.</title>
        <authorList>
            <consortium name="US DOE Joint Genome Institute"/>
            <person name="Copeland A."/>
            <person name="Lucas S."/>
            <person name="Lapidus A."/>
            <person name="Barry K."/>
            <person name="Detter J.C."/>
            <person name="Glavina del Rio T."/>
            <person name="Hammon N."/>
            <person name="Israni S."/>
            <person name="Dalin E."/>
            <person name="Tice H."/>
            <person name="Pitluck S."/>
            <person name="Thompson L.S."/>
            <person name="Brettin T."/>
            <person name="Bruce D."/>
            <person name="Han C."/>
            <person name="Tapia R."/>
            <person name="Gilna P."/>
            <person name="Schmutz J."/>
            <person name="Larimer F."/>
            <person name="Land M."/>
            <person name="Hauser L."/>
            <person name="Kyrpides N."/>
            <person name="Mikhailova N."/>
            <person name="Janssen P.H."/>
            <person name="Kuske C.R."/>
            <person name="Richardson P."/>
        </authorList>
    </citation>
    <scope>NUCLEOTIDE SEQUENCE</scope>
    <source>
        <strain evidence="2">Ellin6076</strain>
    </source>
</reference>
<feature type="signal peptide" evidence="1">
    <location>
        <begin position="1"/>
        <end position="16"/>
    </location>
</feature>
<dbReference type="InParanoid" id="Q01WL1"/>
<evidence type="ECO:0008006" key="3">
    <source>
        <dbReference type="Google" id="ProtNLM"/>
    </source>
</evidence>
<dbReference type="STRING" id="234267.Acid_4997"/>
<dbReference type="EMBL" id="CP000473">
    <property type="protein sequence ID" value="ABJ85954.1"/>
    <property type="molecule type" value="Genomic_DNA"/>
</dbReference>
<feature type="chain" id="PRO_5004163357" description="Secreted protein" evidence="1">
    <location>
        <begin position="17"/>
        <end position="138"/>
    </location>
</feature>
<dbReference type="OrthoDB" id="129530at2"/>
<organism evidence="2">
    <name type="scientific">Solibacter usitatus (strain Ellin6076)</name>
    <dbReference type="NCBI Taxonomy" id="234267"/>
    <lineage>
        <taxon>Bacteria</taxon>
        <taxon>Pseudomonadati</taxon>
        <taxon>Acidobacteriota</taxon>
        <taxon>Terriglobia</taxon>
        <taxon>Bryobacterales</taxon>
        <taxon>Solibacteraceae</taxon>
        <taxon>Candidatus Solibacter</taxon>
    </lineage>
</organism>
<dbReference type="KEGG" id="sus:Acid_4997"/>
<protein>
    <recommendedName>
        <fullName evidence="3">Secreted protein</fullName>
    </recommendedName>
</protein>
<keyword evidence="1" id="KW-0732">Signal</keyword>
<sequence precursor="true">MRVCLCLLALAVCSVAAEKPKPSEIVSGKLMVRPGETPAIETSEHKLIQLDGDQQTRKVLHDPRVNGFDAEVHGHFTAPDKFLLDPQHTHSLLVHDHGKTKMITYWCDVCYIRAYAPGPCVCCQKDTEIDLRELDDIR</sequence>
<evidence type="ECO:0000313" key="2">
    <source>
        <dbReference type="EMBL" id="ABJ85954.1"/>
    </source>
</evidence>
<dbReference type="HOGENOM" id="CLU_1853906_0_0_0"/>
<evidence type="ECO:0000256" key="1">
    <source>
        <dbReference type="SAM" id="SignalP"/>
    </source>
</evidence>